<dbReference type="RefSeq" id="WP_141053720.1">
    <property type="nucleotide sequence ID" value="NZ_CP018176.1"/>
</dbReference>
<comment type="subcellular location">
    <subcellularLocation>
        <location evidence="6 8">Cytoplasm</location>
    </subcellularLocation>
</comment>
<protein>
    <recommendedName>
        <fullName evidence="2 6">Elongation factor Ts</fullName>
        <shortName evidence="6">EF-Ts</shortName>
    </recommendedName>
</protein>
<evidence type="ECO:0000256" key="7">
    <source>
        <dbReference type="RuleBase" id="RU000642"/>
    </source>
</evidence>
<dbReference type="KEGG" id="lhw:BSQ49_06745"/>
<feature type="domain" description="Translation elongation factor EFTs/EF1B dimerisation" evidence="9">
    <location>
        <begin position="71"/>
        <end position="273"/>
    </location>
</feature>
<dbReference type="PANTHER" id="PTHR11741">
    <property type="entry name" value="ELONGATION FACTOR TS"/>
    <property type="match status" value="1"/>
</dbReference>
<dbReference type="InterPro" id="IPR001816">
    <property type="entry name" value="Transl_elong_EFTs/EF1B"/>
</dbReference>
<accession>A0A3Q8CM13</accession>
<keyword evidence="3 6" id="KW-0251">Elongation factor</keyword>
<dbReference type="SUPFAM" id="SSF54713">
    <property type="entry name" value="Elongation factor Ts (EF-Ts), dimerisation domain"/>
    <property type="match status" value="2"/>
</dbReference>
<gene>
    <name evidence="6" type="primary">tsf</name>
    <name evidence="10" type="ORF">BSQ49_06745</name>
</gene>
<proteinExistence type="inferred from homology"/>
<evidence type="ECO:0000256" key="8">
    <source>
        <dbReference type="RuleBase" id="RU000643"/>
    </source>
</evidence>
<dbReference type="Proteomes" id="UP000314960">
    <property type="component" value="Chromosome"/>
</dbReference>
<dbReference type="Gene3D" id="1.10.286.20">
    <property type="match status" value="1"/>
</dbReference>
<feature type="region of interest" description="Involved in Mg(2+) ion dislocation from EF-Tu" evidence="6">
    <location>
        <begin position="80"/>
        <end position="83"/>
    </location>
</feature>
<keyword evidence="6" id="KW-0963">Cytoplasm</keyword>
<evidence type="ECO:0000256" key="6">
    <source>
        <dbReference type="HAMAP-Rule" id="MF_00050"/>
    </source>
</evidence>
<evidence type="ECO:0000313" key="11">
    <source>
        <dbReference type="Proteomes" id="UP000314960"/>
    </source>
</evidence>
<dbReference type="Gene3D" id="3.30.479.20">
    <property type="entry name" value="Elongation factor Ts, dimerisation domain"/>
    <property type="match status" value="2"/>
</dbReference>
<dbReference type="Gene3D" id="1.10.8.10">
    <property type="entry name" value="DNA helicase RuvA subunit, C-terminal domain"/>
    <property type="match status" value="1"/>
</dbReference>
<dbReference type="InterPro" id="IPR018101">
    <property type="entry name" value="Transl_elong_Ts_CS"/>
</dbReference>
<dbReference type="PROSITE" id="PS01126">
    <property type="entry name" value="EF_TS_1"/>
    <property type="match status" value="1"/>
</dbReference>
<dbReference type="FunFam" id="1.10.286.20:FF:000001">
    <property type="entry name" value="Elongation factor Ts"/>
    <property type="match status" value="1"/>
</dbReference>
<dbReference type="InterPro" id="IPR009060">
    <property type="entry name" value="UBA-like_sf"/>
</dbReference>
<evidence type="ECO:0000256" key="4">
    <source>
        <dbReference type="ARBA" id="ARBA00022917"/>
    </source>
</evidence>
<evidence type="ECO:0000256" key="5">
    <source>
        <dbReference type="ARBA" id="ARBA00025453"/>
    </source>
</evidence>
<dbReference type="NCBIfam" id="TIGR00116">
    <property type="entry name" value="tsf"/>
    <property type="match status" value="1"/>
</dbReference>
<dbReference type="CDD" id="cd14275">
    <property type="entry name" value="UBA_EF-Ts"/>
    <property type="match status" value="1"/>
</dbReference>
<dbReference type="SUPFAM" id="SSF46934">
    <property type="entry name" value="UBA-like"/>
    <property type="match status" value="1"/>
</dbReference>
<dbReference type="InterPro" id="IPR036402">
    <property type="entry name" value="EF-Ts_dimer_sf"/>
</dbReference>
<organism evidence="10 11">
    <name type="scientific">Liquorilactobacillus hordei</name>
    <dbReference type="NCBI Taxonomy" id="468911"/>
    <lineage>
        <taxon>Bacteria</taxon>
        <taxon>Bacillati</taxon>
        <taxon>Bacillota</taxon>
        <taxon>Bacilli</taxon>
        <taxon>Lactobacillales</taxon>
        <taxon>Lactobacillaceae</taxon>
        <taxon>Liquorilactobacillus</taxon>
    </lineage>
</organism>
<dbReference type="GO" id="GO:0003746">
    <property type="term" value="F:translation elongation factor activity"/>
    <property type="evidence" value="ECO:0007669"/>
    <property type="project" value="UniProtKB-UniRule"/>
</dbReference>
<evidence type="ECO:0000313" key="10">
    <source>
        <dbReference type="EMBL" id="AUJ29918.1"/>
    </source>
</evidence>
<name>A0A3Q8CM13_9LACO</name>
<evidence type="ECO:0000256" key="3">
    <source>
        <dbReference type="ARBA" id="ARBA00022768"/>
    </source>
</evidence>
<dbReference type="InterPro" id="IPR014039">
    <property type="entry name" value="Transl_elong_EFTs/EF1B_dimer"/>
</dbReference>
<evidence type="ECO:0000256" key="1">
    <source>
        <dbReference type="ARBA" id="ARBA00005532"/>
    </source>
</evidence>
<dbReference type="HAMAP" id="MF_00050">
    <property type="entry name" value="EF_Ts"/>
    <property type="match status" value="1"/>
</dbReference>
<dbReference type="PROSITE" id="PS01127">
    <property type="entry name" value="EF_TS_2"/>
    <property type="match status" value="1"/>
</dbReference>
<dbReference type="FunFam" id="1.10.8.10:FF:000001">
    <property type="entry name" value="Elongation factor Ts"/>
    <property type="match status" value="1"/>
</dbReference>
<dbReference type="PANTHER" id="PTHR11741:SF0">
    <property type="entry name" value="ELONGATION FACTOR TS, MITOCHONDRIAL"/>
    <property type="match status" value="1"/>
</dbReference>
<dbReference type="EMBL" id="CP018176">
    <property type="protein sequence ID" value="AUJ29918.1"/>
    <property type="molecule type" value="Genomic_DNA"/>
</dbReference>
<comment type="function">
    <text evidence="5 6 7">Associates with the EF-Tu.GDP complex and induces the exchange of GDP to GTP. It remains bound to the aminoacyl-tRNA.EF-Tu.GTP complex up to the GTP hydrolysis stage on the ribosome.</text>
</comment>
<evidence type="ECO:0000256" key="2">
    <source>
        <dbReference type="ARBA" id="ARBA00016956"/>
    </source>
</evidence>
<dbReference type="Pfam" id="PF00889">
    <property type="entry name" value="EF_TS"/>
    <property type="match status" value="1"/>
</dbReference>
<comment type="similarity">
    <text evidence="1 6 7">Belongs to the EF-Ts family.</text>
</comment>
<evidence type="ECO:0000259" key="9">
    <source>
        <dbReference type="Pfam" id="PF00889"/>
    </source>
</evidence>
<dbReference type="AlphaFoldDB" id="A0A3Q8CM13"/>
<dbReference type="GO" id="GO:0005737">
    <property type="term" value="C:cytoplasm"/>
    <property type="evidence" value="ECO:0007669"/>
    <property type="project" value="UniProtKB-SubCell"/>
</dbReference>
<reference evidence="10 11" key="1">
    <citation type="submission" date="2016-11" db="EMBL/GenBank/DDBJ databases">
        <title>Interaction between Lactobacillus species and yeast in water kefir.</title>
        <authorList>
            <person name="Behr J."/>
            <person name="Xu D."/>
            <person name="Vogel R.F."/>
        </authorList>
    </citation>
    <scope>NUCLEOTIDE SEQUENCE [LARGE SCALE GENOMIC DNA]</scope>
    <source>
        <strain evidence="10 11">TMW 1.1822</strain>
    </source>
</reference>
<sequence>MAKISASQVKELRDKTGVGMMEAKKALVAVEGDMQKAIDFLREKGIAKAAKKSDRVAAEGLADVEVSGNVAAVVEVNAETDFVAQNAQFKELVKTIASKIAEAKPANVEEALKISTDKGTVNDEIIEATQVIGEKITLRRFTLVEKTETQNFGSYLHMGGKIASLVLVEGADEATAKDVAMHVAAINPKYVDRTEVPAQELAHEKEVLTQEALNEGKPEKIVEKMVEGRLNKFLAEISLTDQEFVKDPDQTVAKYVTSKGGKVVSFTRYEVGEGIEKKEDNFVEEVMSQVKD</sequence>
<keyword evidence="4 6" id="KW-0648">Protein biosynthesis</keyword>